<reference evidence="6 7" key="1">
    <citation type="submission" date="2019-09" db="EMBL/GenBank/DDBJ databases">
        <title>Genome sequence and assembly of Taibaiella sp.</title>
        <authorList>
            <person name="Chhetri G."/>
        </authorList>
    </citation>
    <scope>NUCLEOTIDE SEQUENCE [LARGE SCALE GENOMIC DNA]</scope>
    <source>
        <strain evidence="6 7">KVB11</strain>
    </source>
</reference>
<evidence type="ECO:0000256" key="4">
    <source>
        <dbReference type="PROSITE-ProRule" id="PRU00473"/>
    </source>
</evidence>
<dbReference type="EMBL" id="VWSH01000002">
    <property type="protein sequence ID" value="KAA5535012.1"/>
    <property type="molecule type" value="Genomic_DNA"/>
</dbReference>
<keyword evidence="2 4" id="KW-0472">Membrane</keyword>
<evidence type="ECO:0000313" key="7">
    <source>
        <dbReference type="Proteomes" id="UP000323632"/>
    </source>
</evidence>
<dbReference type="InterPro" id="IPR006665">
    <property type="entry name" value="OmpA-like"/>
</dbReference>
<keyword evidence="7" id="KW-1185">Reference proteome</keyword>
<evidence type="ECO:0000256" key="2">
    <source>
        <dbReference type="ARBA" id="ARBA00023136"/>
    </source>
</evidence>
<dbReference type="Gene3D" id="3.30.1330.60">
    <property type="entry name" value="OmpA-like domain"/>
    <property type="match status" value="1"/>
</dbReference>
<dbReference type="PROSITE" id="PS51257">
    <property type="entry name" value="PROKAR_LIPOPROTEIN"/>
    <property type="match status" value="1"/>
</dbReference>
<dbReference type="PRINTS" id="PR01021">
    <property type="entry name" value="OMPADOMAIN"/>
</dbReference>
<evidence type="ECO:0000259" key="5">
    <source>
        <dbReference type="PROSITE" id="PS51123"/>
    </source>
</evidence>
<dbReference type="AlphaFoldDB" id="A0A5M6CM06"/>
<dbReference type="InterPro" id="IPR036737">
    <property type="entry name" value="OmpA-like_sf"/>
</dbReference>
<dbReference type="SUPFAM" id="SSF103088">
    <property type="entry name" value="OmpA-like"/>
    <property type="match status" value="1"/>
</dbReference>
<feature type="domain" description="OmpA-like" evidence="5">
    <location>
        <begin position="54"/>
        <end position="171"/>
    </location>
</feature>
<comment type="caution">
    <text evidence="6">The sequence shown here is derived from an EMBL/GenBank/DDBJ whole genome shotgun (WGS) entry which is preliminary data.</text>
</comment>
<dbReference type="RefSeq" id="WP_150032691.1">
    <property type="nucleotide sequence ID" value="NZ_VWSH01000002.1"/>
</dbReference>
<accession>A0A5M6CM06</accession>
<dbReference type="CDD" id="cd07185">
    <property type="entry name" value="OmpA_C-like"/>
    <property type="match status" value="1"/>
</dbReference>
<organism evidence="6 7">
    <name type="scientific">Taibaiella lutea</name>
    <dbReference type="NCBI Taxonomy" id="2608001"/>
    <lineage>
        <taxon>Bacteria</taxon>
        <taxon>Pseudomonadati</taxon>
        <taxon>Bacteroidota</taxon>
        <taxon>Chitinophagia</taxon>
        <taxon>Chitinophagales</taxon>
        <taxon>Chitinophagaceae</taxon>
        <taxon>Taibaiella</taxon>
    </lineage>
</organism>
<evidence type="ECO:0000256" key="1">
    <source>
        <dbReference type="ARBA" id="ARBA00004442"/>
    </source>
</evidence>
<proteinExistence type="predicted"/>
<dbReference type="InterPro" id="IPR006664">
    <property type="entry name" value="OMP_bac"/>
</dbReference>
<dbReference type="Pfam" id="PF00691">
    <property type="entry name" value="OmpA"/>
    <property type="match status" value="1"/>
</dbReference>
<gene>
    <name evidence="6" type="ORF">F0919_10465</name>
</gene>
<dbReference type="PANTHER" id="PTHR30329:SF21">
    <property type="entry name" value="LIPOPROTEIN YIAD-RELATED"/>
    <property type="match status" value="1"/>
</dbReference>
<protein>
    <submittedName>
        <fullName evidence="6">OmpA family protein</fullName>
    </submittedName>
</protein>
<comment type="subcellular location">
    <subcellularLocation>
        <location evidence="1">Cell outer membrane</location>
    </subcellularLocation>
</comment>
<dbReference type="InterPro" id="IPR050330">
    <property type="entry name" value="Bact_OuterMem_StrucFunc"/>
</dbReference>
<dbReference type="PROSITE" id="PS51123">
    <property type="entry name" value="OMPA_2"/>
    <property type="match status" value="1"/>
</dbReference>
<dbReference type="PRINTS" id="PR01023">
    <property type="entry name" value="NAFLGMOTY"/>
</dbReference>
<name>A0A5M6CM06_9BACT</name>
<dbReference type="GO" id="GO:0009279">
    <property type="term" value="C:cell outer membrane"/>
    <property type="evidence" value="ECO:0007669"/>
    <property type="project" value="UniProtKB-SubCell"/>
</dbReference>
<evidence type="ECO:0000313" key="6">
    <source>
        <dbReference type="EMBL" id="KAA5535012.1"/>
    </source>
</evidence>
<sequence>MNRISLIISAVLVAIFAVSCSHSKKMTKQHHKDLQDVYTTLKNEMPEALVTMSGERVKVVLPESVLFKVNDAELNKEYLPILQKMATVLNKYDKTMILITGHTDITGTEARNMELSKQRAENAKKVFIDFKVKESRMYTWGRGATEPVSDNNTETGRKQNRRVEYIIMYDYKPETE</sequence>
<keyword evidence="3" id="KW-0998">Cell outer membrane</keyword>
<dbReference type="PANTHER" id="PTHR30329">
    <property type="entry name" value="STATOR ELEMENT OF FLAGELLAR MOTOR COMPLEX"/>
    <property type="match status" value="1"/>
</dbReference>
<evidence type="ECO:0000256" key="3">
    <source>
        <dbReference type="ARBA" id="ARBA00023237"/>
    </source>
</evidence>
<dbReference type="Proteomes" id="UP000323632">
    <property type="component" value="Unassembled WGS sequence"/>
</dbReference>